<dbReference type="EMBL" id="ATLV01013474">
    <property type="status" value="NOT_ANNOTATED_CDS"/>
    <property type="molecule type" value="Genomic_DNA"/>
</dbReference>
<dbReference type="VEuPathDB" id="VectorBase:ASIC005297"/>
<accession>A0A084VJ85</accession>
<evidence type="ECO:0000313" key="2">
    <source>
        <dbReference type="EnsemblMetazoa" id="ASIC005297-PA"/>
    </source>
</evidence>
<dbReference type="AlphaFoldDB" id="A0A084VJ85"/>
<keyword evidence="3" id="KW-1185">Reference proteome</keyword>
<dbReference type="EnsemblMetazoa" id="ASIC005297-RA">
    <property type="protein sequence ID" value="ASIC005297-PA"/>
    <property type="gene ID" value="ASIC005297"/>
</dbReference>
<organism evidence="1">
    <name type="scientific">Anopheles sinensis</name>
    <name type="common">Mosquito</name>
    <dbReference type="NCBI Taxonomy" id="74873"/>
    <lineage>
        <taxon>Eukaryota</taxon>
        <taxon>Metazoa</taxon>
        <taxon>Ecdysozoa</taxon>
        <taxon>Arthropoda</taxon>
        <taxon>Hexapoda</taxon>
        <taxon>Insecta</taxon>
        <taxon>Pterygota</taxon>
        <taxon>Neoptera</taxon>
        <taxon>Endopterygota</taxon>
        <taxon>Diptera</taxon>
        <taxon>Nematocera</taxon>
        <taxon>Culicoidea</taxon>
        <taxon>Culicidae</taxon>
        <taxon>Anophelinae</taxon>
        <taxon>Anopheles</taxon>
    </lineage>
</organism>
<dbReference type="EMBL" id="KE524860">
    <property type="protein sequence ID" value="KFB38029.1"/>
    <property type="molecule type" value="Genomic_DNA"/>
</dbReference>
<evidence type="ECO:0000313" key="3">
    <source>
        <dbReference type="Proteomes" id="UP000030765"/>
    </source>
</evidence>
<reference evidence="2" key="2">
    <citation type="submission" date="2020-05" db="UniProtKB">
        <authorList>
            <consortium name="EnsemblMetazoa"/>
        </authorList>
    </citation>
    <scope>IDENTIFICATION</scope>
</reference>
<sequence>MICTAVKPQGLRSRGLNPRPLERSWWCLPAAGGKPCDPTSSGKRCRPLHRTEPFADRAIFKRVSRVRHHPSSSSKLMTGCNGQCSVVPCVG</sequence>
<reference evidence="1 3" key="1">
    <citation type="journal article" date="2014" name="BMC Genomics">
        <title>Genome sequence of Anopheles sinensis provides insight into genetics basis of mosquito competence for malaria parasites.</title>
        <authorList>
            <person name="Zhou D."/>
            <person name="Zhang D."/>
            <person name="Ding G."/>
            <person name="Shi L."/>
            <person name="Hou Q."/>
            <person name="Ye Y."/>
            <person name="Xu Y."/>
            <person name="Zhou H."/>
            <person name="Xiong C."/>
            <person name="Li S."/>
            <person name="Yu J."/>
            <person name="Hong S."/>
            <person name="Yu X."/>
            <person name="Zou P."/>
            <person name="Chen C."/>
            <person name="Chang X."/>
            <person name="Wang W."/>
            <person name="Lv Y."/>
            <person name="Sun Y."/>
            <person name="Ma L."/>
            <person name="Shen B."/>
            <person name="Zhu C."/>
        </authorList>
    </citation>
    <scope>NUCLEOTIDE SEQUENCE [LARGE SCALE GENOMIC DNA]</scope>
</reference>
<proteinExistence type="predicted"/>
<gene>
    <name evidence="1" type="ORF">ZHAS_00005297</name>
</gene>
<name>A0A084VJ85_ANOSI</name>
<dbReference type="Proteomes" id="UP000030765">
    <property type="component" value="Unassembled WGS sequence"/>
</dbReference>
<evidence type="ECO:0000313" key="1">
    <source>
        <dbReference type="EMBL" id="KFB38029.1"/>
    </source>
</evidence>
<protein>
    <submittedName>
        <fullName evidence="1 2">Transposase IS4 family protein</fullName>
    </submittedName>
</protein>